<comment type="caution">
    <text evidence="1">The sequence shown here is derived from an EMBL/GenBank/DDBJ whole genome shotgun (WGS) entry which is preliminary data.</text>
</comment>
<dbReference type="Gene3D" id="1.20.58.800">
    <property type="match status" value="1"/>
</dbReference>
<sequence>MSVRSSDDRLYNYTLKHDTEVIKKQTDKRRDRMLSKQHTAQVELANLEEQAKVVIGTHGVPTYTYPAYLNFCREVWKKSKRFSGETLNREVMIIEDKWVARELKREVLDHLRKDTLAIPDPA</sequence>
<reference evidence="1" key="1">
    <citation type="submission" date="2019-03" db="EMBL/GenBank/DDBJ databases">
        <title>Lake Tanganyika Metagenome-Assembled Genomes (MAGs).</title>
        <authorList>
            <person name="Tran P."/>
        </authorList>
    </citation>
    <scope>NUCLEOTIDE SEQUENCE</scope>
    <source>
        <strain evidence="1">K_DeepCast_150m_m2_040</strain>
    </source>
</reference>
<name>A0A937XC72_UNCW3</name>
<protein>
    <submittedName>
        <fullName evidence="1">Uncharacterized protein</fullName>
    </submittedName>
</protein>
<proteinExistence type="predicted"/>
<dbReference type="AlphaFoldDB" id="A0A937XC72"/>
<accession>A0A937XC72</accession>
<evidence type="ECO:0000313" key="2">
    <source>
        <dbReference type="Proteomes" id="UP000779900"/>
    </source>
</evidence>
<dbReference type="EMBL" id="VGIR01000016">
    <property type="protein sequence ID" value="MBM3330995.1"/>
    <property type="molecule type" value="Genomic_DNA"/>
</dbReference>
<evidence type="ECO:0000313" key="1">
    <source>
        <dbReference type="EMBL" id="MBM3330995.1"/>
    </source>
</evidence>
<organism evidence="1 2">
    <name type="scientific">candidate division WOR-3 bacterium</name>
    <dbReference type="NCBI Taxonomy" id="2052148"/>
    <lineage>
        <taxon>Bacteria</taxon>
        <taxon>Bacteria division WOR-3</taxon>
    </lineage>
</organism>
<gene>
    <name evidence="1" type="ORF">FJY68_03980</name>
</gene>
<dbReference type="Proteomes" id="UP000779900">
    <property type="component" value="Unassembled WGS sequence"/>
</dbReference>